<dbReference type="Proteomes" id="UP000694548">
    <property type="component" value="Chromosome sgr03"/>
</dbReference>
<feature type="domain" description="ZP" evidence="11">
    <location>
        <begin position="381"/>
        <end position="742"/>
    </location>
</feature>
<evidence type="ECO:0000259" key="11">
    <source>
        <dbReference type="SMART" id="SM00241"/>
    </source>
</evidence>
<keyword evidence="8" id="KW-0325">Glycoprotein</keyword>
<dbReference type="InterPro" id="IPR058899">
    <property type="entry name" value="TGFBR3/Endoglin-like_N"/>
</dbReference>
<feature type="region of interest" description="Disordered" evidence="9">
    <location>
        <begin position="654"/>
        <end position="695"/>
    </location>
</feature>
<dbReference type="SMART" id="SM00241">
    <property type="entry name" value="ZP"/>
    <property type="match status" value="1"/>
</dbReference>
<keyword evidence="4" id="KW-0732">Signal</keyword>
<dbReference type="PANTHER" id="PTHR14002">
    <property type="entry name" value="ENDOGLIN/TGF-BETA RECEPTOR TYPE III"/>
    <property type="match status" value="1"/>
</dbReference>
<dbReference type="PANTHER" id="PTHR14002:SF56">
    <property type="entry name" value="TRANSFORMING GROWTH FACTOR BETA RECEPTOR TYPE 3-LIKE ISOFORM X1"/>
    <property type="match status" value="1"/>
</dbReference>
<keyword evidence="7" id="KW-1015">Disulfide bond</keyword>
<protein>
    <submittedName>
        <fullName evidence="12">Endoglin</fullName>
    </submittedName>
</protein>
<dbReference type="GO" id="GO:0005024">
    <property type="term" value="F:transforming growth factor beta receptor activity"/>
    <property type="evidence" value="ECO:0007669"/>
    <property type="project" value="TreeGrafter"/>
</dbReference>
<dbReference type="GO" id="GO:0016477">
    <property type="term" value="P:cell migration"/>
    <property type="evidence" value="ECO:0007669"/>
    <property type="project" value="TreeGrafter"/>
</dbReference>
<dbReference type="InterPro" id="IPR001507">
    <property type="entry name" value="ZP_dom"/>
</dbReference>
<dbReference type="AlphaFoldDB" id="A0A8C6KCN1"/>
<reference evidence="12" key="3">
    <citation type="submission" date="2025-09" db="UniProtKB">
        <authorList>
            <consortium name="Ensembl"/>
        </authorList>
    </citation>
    <scope>IDENTIFICATION</scope>
</reference>
<evidence type="ECO:0000256" key="10">
    <source>
        <dbReference type="SAM" id="Phobius"/>
    </source>
</evidence>
<evidence type="ECO:0000256" key="4">
    <source>
        <dbReference type="ARBA" id="ARBA00022729"/>
    </source>
</evidence>
<evidence type="ECO:0000256" key="5">
    <source>
        <dbReference type="ARBA" id="ARBA00022989"/>
    </source>
</evidence>
<evidence type="ECO:0000256" key="2">
    <source>
        <dbReference type="ARBA" id="ARBA00022475"/>
    </source>
</evidence>
<dbReference type="GO" id="GO:0007179">
    <property type="term" value="P:transforming growth factor beta receptor signaling pathway"/>
    <property type="evidence" value="ECO:0007669"/>
    <property type="project" value="TreeGrafter"/>
</dbReference>
<evidence type="ECO:0000256" key="8">
    <source>
        <dbReference type="ARBA" id="ARBA00023180"/>
    </source>
</evidence>
<sequence length="881" mass="95697">MELWVQLFIFHDSSSSSSSAHSVEGQCSSADPMEAQHPVQVLLERFQVGRGCAAREQGNKETHVIASERVTERSGNKMTVLLRPLSSSLSPLRTVHLVLSSKLPVSWVLESEQLPPSFPVSVQVSTNSSVQSHDLIVRVQTVHSLPSHLHALHRWALRHHGNLSSLMHTRHSDRVYVGLGEDPSLPAECRLQPLPLCSRTTQISDLQTQEAKGCVRPTEADAPEIHVIQLRSAGSRFCGSLQAEVIVSLVPSVETPENHKVVLILGSSAPVQWVIKARGVRGHLSVHSSSRVSPPSPPEPGLTVSTSLDSELSTLSDLLLWARGSGYTQVTSYTQADLANRFAIQLADDRTALHTWPPTRPRGLKLLDPEGTAGSKSLTVSCDGGLLSVTVDRQTLQGSSVAAVTLQDHRCQALANGSHFLLTLPVIFCGTEAVPVDSPRGVLYENRVLLWKNETQTTFAPGERNAEPPLSIQVRRLDVLFVSLSYIWFVLGSFCLLHQISCFAASDSDDDDDDDDEGGVTLPLIGRFTRGVKQGPEPLPVPRLGSGPVLHLKLFVTDSYEQTWIGPCVITADHRVFVEVCVRPDSTLLSFVCLGFCDSDMITGSFSPVRPVPEQITAKPPLPEAVHLDKCFVSPLSDPKKTPFWTVIRSSCSSDPSLTLDEKGESDADGEKTEEKGGKLESVQKDHKGSKMSNETLSLKEEEAHSIRFSFILRPVFNDSMQFLHCSLLLCTSDPSRRESTKGAVKDACQAGIPIPPLVSKSPRPEAQCEIRNLSRPMVVTRPISALVPKVLPSAGQRTKRLSITPVTRADTDDSALGVPTGPLMGIVFAAFMIGVGLMGGLWCIYNITGGRPESYLPTQSNGRRSARDPPSPSDQSCSSV</sequence>
<feature type="compositionally biased region" description="Basic and acidic residues" evidence="9">
    <location>
        <begin position="660"/>
        <end position="689"/>
    </location>
</feature>
<proteinExistence type="predicted"/>
<accession>A0A8C6KCN1</accession>
<dbReference type="GO" id="GO:0001837">
    <property type="term" value="P:epithelial to mesenchymal transition"/>
    <property type="evidence" value="ECO:0007669"/>
    <property type="project" value="TreeGrafter"/>
</dbReference>
<evidence type="ECO:0000256" key="7">
    <source>
        <dbReference type="ARBA" id="ARBA00023157"/>
    </source>
</evidence>
<dbReference type="Pfam" id="PF26060">
    <property type="entry name" value="TGFBR3_N"/>
    <property type="match status" value="2"/>
</dbReference>
<gene>
    <name evidence="12" type="primary">engl</name>
</gene>
<dbReference type="Gene3D" id="2.60.40.4100">
    <property type="entry name" value="Zona pellucida, ZP-C domain"/>
    <property type="match status" value="2"/>
</dbReference>
<dbReference type="GO" id="GO:0005114">
    <property type="term" value="F:type II transforming growth factor beta receptor binding"/>
    <property type="evidence" value="ECO:0007669"/>
    <property type="project" value="TreeGrafter"/>
</dbReference>
<reference evidence="12" key="2">
    <citation type="submission" date="2025-08" db="UniProtKB">
        <authorList>
            <consortium name="Ensembl"/>
        </authorList>
    </citation>
    <scope>IDENTIFICATION</scope>
</reference>
<evidence type="ECO:0000256" key="9">
    <source>
        <dbReference type="SAM" id="MobiDB-lite"/>
    </source>
</evidence>
<dbReference type="GO" id="GO:0050431">
    <property type="term" value="F:transforming growth factor beta binding"/>
    <property type="evidence" value="ECO:0007669"/>
    <property type="project" value="TreeGrafter"/>
</dbReference>
<dbReference type="GO" id="GO:0005539">
    <property type="term" value="F:glycosaminoglycan binding"/>
    <property type="evidence" value="ECO:0007669"/>
    <property type="project" value="TreeGrafter"/>
</dbReference>
<dbReference type="InterPro" id="IPR042235">
    <property type="entry name" value="ZP-C_dom"/>
</dbReference>
<evidence type="ECO:0000313" key="12">
    <source>
        <dbReference type="Ensembl" id="ENSNFUP00015003576.1"/>
    </source>
</evidence>
<evidence type="ECO:0000256" key="6">
    <source>
        <dbReference type="ARBA" id="ARBA00023136"/>
    </source>
</evidence>
<feature type="transmembrane region" description="Helical" evidence="10">
    <location>
        <begin position="824"/>
        <end position="846"/>
    </location>
</feature>
<keyword evidence="2" id="KW-1003">Cell membrane</keyword>
<keyword evidence="5 10" id="KW-1133">Transmembrane helix</keyword>
<comment type="subcellular location">
    <subcellularLocation>
        <location evidence="1">Cell membrane</location>
        <topology evidence="1">Single-pass type I membrane protein</topology>
    </subcellularLocation>
</comment>
<organism evidence="12 13">
    <name type="scientific">Nothobranchius furzeri</name>
    <name type="common">Turquoise killifish</name>
    <dbReference type="NCBI Taxonomy" id="105023"/>
    <lineage>
        <taxon>Eukaryota</taxon>
        <taxon>Metazoa</taxon>
        <taxon>Chordata</taxon>
        <taxon>Craniata</taxon>
        <taxon>Vertebrata</taxon>
        <taxon>Euteleostomi</taxon>
        <taxon>Actinopterygii</taxon>
        <taxon>Neopterygii</taxon>
        <taxon>Teleostei</taxon>
        <taxon>Neoteleostei</taxon>
        <taxon>Acanthomorphata</taxon>
        <taxon>Ovalentaria</taxon>
        <taxon>Atherinomorphae</taxon>
        <taxon>Cyprinodontiformes</taxon>
        <taxon>Nothobranchiidae</taxon>
        <taxon>Nothobranchius</taxon>
    </lineage>
</organism>
<feature type="region of interest" description="Disordered" evidence="9">
    <location>
        <begin position="857"/>
        <end position="881"/>
    </location>
</feature>
<reference evidence="12" key="1">
    <citation type="submission" date="2014-08" db="EMBL/GenBank/DDBJ databases">
        <authorList>
            <person name="Senf B."/>
            <person name="Petzold A."/>
            <person name="Downie B.R."/>
            <person name="Koch P."/>
            <person name="Platzer M."/>
        </authorList>
    </citation>
    <scope>NUCLEOTIDE SEQUENCE [LARGE SCALE GENOMIC DNA]</scope>
    <source>
        <strain evidence="12">GRZ</strain>
    </source>
</reference>
<dbReference type="Ensembl" id="ENSNFUT00015003788.1">
    <property type="protein sequence ID" value="ENSNFUP00015003576.1"/>
    <property type="gene ID" value="ENSNFUG00015001805.1"/>
</dbReference>
<keyword evidence="13" id="KW-1185">Reference proteome</keyword>
<dbReference type="GeneTree" id="ENSGT00530000063861"/>
<evidence type="ECO:0000256" key="1">
    <source>
        <dbReference type="ARBA" id="ARBA00004251"/>
    </source>
</evidence>
<evidence type="ECO:0000313" key="13">
    <source>
        <dbReference type="Proteomes" id="UP000694548"/>
    </source>
</evidence>
<dbReference type="GO" id="GO:0017015">
    <property type="term" value="P:regulation of transforming growth factor beta receptor signaling pathway"/>
    <property type="evidence" value="ECO:0007669"/>
    <property type="project" value="TreeGrafter"/>
</dbReference>
<evidence type="ECO:0000256" key="3">
    <source>
        <dbReference type="ARBA" id="ARBA00022692"/>
    </source>
</evidence>
<feature type="region of interest" description="Disordered" evidence="9">
    <location>
        <begin position="285"/>
        <end position="304"/>
    </location>
</feature>
<name>A0A8C6KCN1_NOTFU</name>
<keyword evidence="6 10" id="KW-0472">Membrane</keyword>
<keyword evidence="3 10" id="KW-0812">Transmembrane</keyword>